<gene>
    <name evidence="3" type="ORF">SAMN05660443_0868</name>
</gene>
<dbReference type="EMBL" id="FOLH01000001">
    <property type="protein sequence ID" value="SFB90864.1"/>
    <property type="molecule type" value="Genomic_DNA"/>
</dbReference>
<sequence length="237" mass="27309">MFRFLLSLMFLLLFSSGLQAHPVLAKMDQLRLGSSDQAVKVITEIRLYKKGELDSQRDYEVYVGSERRSLVLFRSPSEAGQKMLMLDDQYWLFMPSSRRPLRITPMQKLLGEASSGDLSSLRWKDDYTVISEDRKGEQLQLQLEAARSGVTYAKVELLVDAANLHPQEAAFYLQSGRLAREAEFLLEERQGQTVISGMELQDRIQQDERTVILYHSSEPVEIPERWFNPAFLSRETL</sequence>
<evidence type="ECO:0000313" key="3">
    <source>
        <dbReference type="EMBL" id="SFB90864.1"/>
    </source>
</evidence>
<evidence type="ECO:0000313" key="4">
    <source>
        <dbReference type="Proteomes" id="UP000199058"/>
    </source>
</evidence>
<reference evidence="3 4" key="1">
    <citation type="submission" date="2016-10" db="EMBL/GenBank/DDBJ databases">
        <authorList>
            <person name="de Groot N.N."/>
        </authorList>
    </citation>
    <scope>NUCLEOTIDE SEQUENCE [LARGE SCALE GENOMIC DNA]</scope>
    <source>
        <strain evidence="3 4">DSM 18438</strain>
    </source>
</reference>
<dbReference type="Gene3D" id="2.50.20.10">
    <property type="entry name" value="Lipoprotein localisation LolA/LolB/LppX"/>
    <property type="match status" value="1"/>
</dbReference>
<dbReference type="InterPro" id="IPR011220">
    <property type="entry name" value="UCP028205"/>
</dbReference>
<protein>
    <recommendedName>
        <fullName evidence="2">Uncharacterized protein TP-0789 domain-containing protein</fullName>
    </recommendedName>
</protein>
<name>A0A1I1EUU2_9GAMM</name>
<feature type="chain" id="PRO_5011646641" description="Uncharacterized protein TP-0789 domain-containing protein" evidence="1">
    <location>
        <begin position="21"/>
        <end position="237"/>
    </location>
</feature>
<organism evidence="3 4">
    <name type="scientific">Marinospirillum celere</name>
    <dbReference type="NCBI Taxonomy" id="1122252"/>
    <lineage>
        <taxon>Bacteria</taxon>
        <taxon>Pseudomonadati</taxon>
        <taxon>Pseudomonadota</taxon>
        <taxon>Gammaproteobacteria</taxon>
        <taxon>Oceanospirillales</taxon>
        <taxon>Oceanospirillaceae</taxon>
        <taxon>Marinospirillum</taxon>
    </lineage>
</organism>
<keyword evidence="4" id="KW-1185">Reference proteome</keyword>
<evidence type="ECO:0000256" key="1">
    <source>
        <dbReference type="SAM" id="SignalP"/>
    </source>
</evidence>
<proteinExistence type="predicted"/>
<dbReference type="Proteomes" id="UP000199058">
    <property type="component" value="Unassembled WGS sequence"/>
</dbReference>
<feature type="domain" description="Uncharacterized protein TP-0789" evidence="2">
    <location>
        <begin position="66"/>
        <end position="234"/>
    </location>
</feature>
<dbReference type="InterPro" id="IPR033399">
    <property type="entry name" value="TP_0789-like"/>
</dbReference>
<dbReference type="CDD" id="cd16329">
    <property type="entry name" value="LolA_like"/>
    <property type="match status" value="1"/>
</dbReference>
<dbReference type="Pfam" id="PF17131">
    <property type="entry name" value="LolA_like"/>
    <property type="match status" value="1"/>
</dbReference>
<dbReference type="AlphaFoldDB" id="A0A1I1EUU2"/>
<dbReference type="RefSeq" id="WP_091959628.1">
    <property type="nucleotide sequence ID" value="NZ_FOLH01000001.1"/>
</dbReference>
<dbReference type="PIRSF" id="PIRSF028205">
    <property type="entry name" value="UCP028205"/>
    <property type="match status" value="1"/>
</dbReference>
<accession>A0A1I1EUU2</accession>
<evidence type="ECO:0000259" key="2">
    <source>
        <dbReference type="Pfam" id="PF17131"/>
    </source>
</evidence>
<keyword evidence="1" id="KW-0732">Signal</keyword>
<dbReference type="STRING" id="1122252.SAMN05660443_0868"/>
<dbReference type="OrthoDB" id="368800at2"/>
<feature type="signal peptide" evidence="1">
    <location>
        <begin position="1"/>
        <end position="20"/>
    </location>
</feature>